<organism evidence="2 3">
    <name type="scientific">Oceanobacillus jeddahense</name>
    <dbReference type="NCBI Taxonomy" id="1462527"/>
    <lineage>
        <taxon>Bacteria</taxon>
        <taxon>Bacillati</taxon>
        <taxon>Bacillota</taxon>
        <taxon>Bacilli</taxon>
        <taxon>Bacillales</taxon>
        <taxon>Bacillaceae</taxon>
        <taxon>Oceanobacillus</taxon>
    </lineage>
</organism>
<keyword evidence="1" id="KW-1133">Transmembrane helix</keyword>
<dbReference type="RefSeq" id="WP_256708169.1">
    <property type="nucleotide sequence ID" value="NZ_CP101914.1"/>
</dbReference>
<keyword evidence="1" id="KW-0472">Membrane</keyword>
<reference evidence="2" key="1">
    <citation type="submission" date="2022-07" db="EMBL/GenBank/DDBJ databases">
        <title>FELIX.</title>
        <authorList>
            <person name="Wan K.H."/>
            <person name="Park S."/>
            <person name="Lawrence Q."/>
            <person name="Eichenberger J.P."/>
            <person name="Booth B.W."/>
            <person name="Piaggio A.J."/>
            <person name="Chandler J.C."/>
            <person name="Franklin A.B."/>
            <person name="Celniker S.E."/>
        </authorList>
    </citation>
    <scope>NUCLEOTIDE SEQUENCE</scope>
    <source>
        <strain evidence="2">QA-1986 374</strain>
    </source>
</reference>
<evidence type="ECO:0000256" key="1">
    <source>
        <dbReference type="SAM" id="Phobius"/>
    </source>
</evidence>
<gene>
    <name evidence="2" type="ORF">NP439_23635</name>
</gene>
<sequence length="48" mass="5592">MSKKHKRETFDEMEQVKSPPFKNIGLLILLHGVAFLYVYIWELILGAS</sequence>
<keyword evidence="3" id="KW-1185">Reference proteome</keyword>
<evidence type="ECO:0000313" key="2">
    <source>
        <dbReference type="EMBL" id="UUI02984.1"/>
    </source>
</evidence>
<accession>A0ABY5JRX8</accession>
<dbReference type="EMBL" id="CP101914">
    <property type="protein sequence ID" value="UUI02984.1"/>
    <property type="molecule type" value="Genomic_DNA"/>
</dbReference>
<feature type="transmembrane region" description="Helical" evidence="1">
    <location>
        <begin position="21"/>
        <end position="40"/>
    </location>
</feature>
<dbReference type="Proteomes" id="UP001059773">
    <property type="component" value="Chromosome"/>
</dbReference>
<protein>
    <submittedName>
        <fullName evidence="2">Uncharacterized protein</fullName>
    </submittedName>
</protein>
<proteinExistence type="predicted"/>
<evidence type="ECO:0000313" key="3">
    <source>
        <dbReference type="Proteomes" id="UP001059773"/>
    </source>
</evidence>
<keyword evidence="1" id="KW-0812">Transmembrane</keyword>
<name>A0ABY5JRX8_9BACI</name>